<sequence length="326" mass="35258">MSKRLAAACAAIMLLTGTRSALAANVVLYSSNDVQTVNSVVEQFEKENPGIKVSVVRAGTGALMQRIKAEAANPLGDIFWSGGLSTIGAYQTHLQPYKSPEENAVPAHYREPNGLWLATNTHVTVLMVNQKQLQGNPAPKGWADLAAPRWKGKIVIPDPAFSSASYVALYGLKQTLGSDVFAGVVRNAVIVGTTSAAYQGVANGEFPVAVTMEYAAQQYVAGGLGEIRLVYPSEGTFLSPEGMAMIKGAKHPAEARKLFDFLASRKIQTEIFRKAFRRPLRTDIQVGTLSSLPPLSAIKIVPLNDERMENDRADFLAQWRKLVSAR</sequence>
<gene>
    <name evidence="4" type="ORF">GCM10011289_24430</name>
</gene>
<accession>A0A918UB16</accession>
<proteinExistence type="predicted"/>
<keyword evidence="1 3" id="KW-0732">Signal</keyword>
<dbReference type="PIRSF" id="PIRSF002825">
    <property type="entry name" value="CfbpA"/>
    <property type="match status" value="1"/>
</dbReference>
<reference evidence="4" key="2">
    <citation type="submission" date="2020-09" db="EMBL/GenBank/DDBJ databases">
        <authorList>
            <person name="Sun Q."/>
            <person name="Kim S."/>
        </authorList>
    </citation>
    <scope>NUCLEOTIDE SEQUENCE</scope>
    <source>
        <strain evidence="4">KCTC 32182</strain>
    </source>
</reference>
<dbReference type="EMBL" id="BMYX01000014">
    <property type="protein sequence ID" value="GGY20051.1"/>
    <property type="molecule type" value="Genomic_DNA"/>
</dbReference>
<dbReference type="GO" id="GO:0046872">
    <property type="term" value="F:metal ion binding"/>
    <property type="evidence" value="ECO:0007669"/>
    <property type="project" value="UniProtKB-KW"/>
</dbReference>
<evidence type="ECO:0000256" key="1">
    <source>
        <dbReference type="ARBA" id="ARBA00022729"/>
    </source>
</evidence>
<dbReference type="Gene3D" id="3.40.190.10">
    <property type="entry name" value="Periplasmic binding protein-like II"/>
    <property type="match status" value="2"/>
</dbReference>
<keyword evidence="2" id="KW-0408">Iron</keyword>
<dbReference type="PANTHER" id="PTHR30006">
    <property type="entry name" value="THIAMINE-BINDING PERIPLASMIC PROTEIN-RELATED"/>
    <property type="match status" value="1"/>
</dbReference>
<dbReference type="CDD" id="cd13546">
    <property type="entry name" value="PBP2_BitB"/>
    <property type="match status" value="1"/>
</dbReference>
<comment type="caution">
    <text evidence="4">The sequence shown here is derived from an EMBL/GenBank/DDBJ whole genome shotgun (WGS) entry which is preliminary data.</text>
</comment>
<feature type="signal peptide" evidence="3">
    <location>
        <begin position="1"/>
        <end position="23"/>
    </location>
</feature>
<dbReference type="RefSeq" id="WP_189534701.1">
    <property type="nucleotide sequence ID" value="NZ_BMYX01000014.1"/>
</dbReference>
<evidence type="ECO:0000256" key="3">
    <source>
        <dbReference type="SAM" id="SignalP"/>
    </source>
</evidence>
<feature type="chain" id="PRO_5037034727" evidence="3">
    <location>
        <begin position="24"/>
        <end position="326"/>
    </location>
</feature>
<feature type="binding site" evidence="2">
    <location>
        <position position="214"/>
    </location>
    <ligand>
        <name>Fe cation</name>
        <dbReference type="ChEBI" id="CHEBI:24875"/>
    </ligand>
</feature>
<evidence type="ECO:0000313" key="5">
    <source>
        <dbReference type="Proteomes" id="UP000645257"/>
    </source>
</evidence>
<evidence type="ECO:0000313" key="4">
    <source>
        <dbReference type="EMBL" id="GGY20051.1"/>
    </source>
</evidence>
<dbReference type="SUPFAM" id="SSF53850">
    <property type="entry name" value="Periplasmic binding protein-like II"/>
    <property type="match status" value="1"/>
</dbReference>
<dbReference type="Proteomes" id="UP000645257">
    <property type="component" value="Unassembled WGS sequence"/>
</dbReference>
<dbReference type="InterPro" id="IPR026045">
    <property type="entry name" value="Ferric-bd"/>
</dbReference>
<evidence type="ECO:0000256" key="2">
    <source>
        <dbReference type="PIRSR" id="PIRSR002825-1"/>
    </source>
</evidence>
<name>A0A918UB16_9NEIS</name>
<organism evidence="4 5">
    <name type="scientific">Paludibacterium paludis</name>
    <dbReference type="NCBI Taxonomy" id="1225769"/>
    <lineage>
        <taxon>Bacteria</taxon>
        <taxon>Pseudomonadati</taxon>
        <taxon>Pseudomonadota</taxon>
        <taxon>Betaproteobacteria</taxon>
        <taxon>Neisseriales</taxon>
        <taxon>Chromobacteriaceae</taxon>
        <taxon>Paludibacterium</taxon>
    </lineage>
</organism>
<dbReference type="AlphaFoldDB" id="A0A918UB16"/>
<protein>
    <submittedName>
        <fullName evidence="4">Iron ABC transporter substrate-binding protein</fullName>
    </submittedName>
</protein>
<dbReference type="Pfam" id="PF13343">
    <property type="entry name" value="SBP_bac_6"/>
    <property type="match status" value="1"/>
</dbReference>
<reference evidence="4" key="1">
    <citation type="journal article" date="2014" name="Int. J. Syst. Evol. Microbiol.">
        <title>Complete genome sequence of Corynebacterium casei LMG S-19264T (=DSM 44701T), isolated from a smear-ripened cheese.</title>
        <authorList>
            <consortium name="US DOE Joint Genome Institute (JGI-PGF)"/>
            <person name="Walter F."/>
            <person name="Albersmeier A."/>
            <person name="Kalinowski J."/>
            <person name="Ruckert C."/>
        </authorList>
    </citation>
    <scope>NUCLEOTIDE SEQUENCE</scope>
    <source>
        <strain evidence="4">KCTC 32182</strain>
    </source>
</reference>
<keyword evidence="2" id="KW-0479">Metal-binding</keyword>
<keyword evidence="5" id="KW-1185">Reference proteome</keyword>